<comment type="caution">
    <text evidence="6">The sequence shown here is derived from an EMBL/GenBank/DDBJ whole genome shotgun (WGS) entry which is preliminary data.</text>
</comment>
<evidence type="ECO:0000259" key="5">
    <source>
        <dbReference type="PROSITE" id="PS51387"/>
    </source>
</evidence>
<dbReference type="Gene3D" id="3.30.465.10">
    <property type="match status" value="1"/>
</dbReference>
<dbReference type="SUPFAM" id="SSF56176">
    <property type="entry name" value="FAD-binding/transporter-associated domain-like"/>
    <property type="match status" value="1"/>
</dbReference>
<dbReference type="InterPro" id="IPR016167">
    <property type="entry name" value="FAD-bd_PCMH_sub1"/>
</dbReference>
<name>A0AAD5Y5Z0_9FUNG</name>
<dbReference type="AlphaFoldDB" id="A0AAD5Y5Z0"/>
<dbReference type="InterPro" id="IPR055154">
    <property type="entry name" value="GULLO2-like_C"/>
</dbReference>
<reference evidence="6" key="1">
    <citation type="submission" date="2020-05" db="EMBL/GenBank/DDBJ databases">
        <title>Phylogenomic resolution of chytrid fungi.</title>
        <authorList>
            <person name="Stajich J.E."/>
            <person name="Amses K."/>
            <person name="Simmons R."/>
            <person name="Seto K."/>
            <person name="Myers J."/>
            <person name="Bonds A."/>
            <person name="Quandt C.A."/>
            <person name="Barry K."/>
            <person name="Liu P."/>
            <person name="Grigoriev I."/>
            <person name="Longcore J.E."/>
            <person name="James T.Y."/>
        </authorList>
    </citation>
    <scope>NUCLEOTIDE SEQUENCE</scope>
    <source>
        <strain evidence="6">PLAUS21</strain>
    </source>
</reference>
<evidence type="ECO:0000256" key="1">
    <source>
        <dbReference type="ARBA" id="ARBA00005083"/>
    </source>
</evidence>
<dbReference type="EMBL" id="JADGKB010000091">
    <property type="protein sequence ID" value="KAJ3254174.1"/>
    <property type="molecule type" value="Genomic_DNA"/>
</dbReference>
<dbReference type="Pfam" id="PF22906">
    <property type="entry name" value="GULLO2-like_3rd"/>
    <property type="match status" value="1"/>
</dbReference>
<feature type="domain" description="FAD-binding PCMH-type" evidence="5">
    <location>
        <begin position="22"/>
        <end position="191"/>
    </location>
</feature>
<dbReference type="Pfam" id="PF01565">
    <property type="entry name" value="FAD_binding_4"/>
    <property type="match status" value="1"/>
</dbReference>
<evidence type="ECO:0000256" key="4">
    <source>
        <dbReference type="ARBA" id="ARBA00033418"/>
    </source>
</evidence>
<accession>A0AAD5Y5Z0</accession>
<comment type="pathway">
    <text evidence="1">Cofactor biosynthesis; D-erythroascorbate biosynthesis; dehydro-D-arabinono-1,4-lactone from D-arabinose: step 2/2.</text>
</comment>
<dbReference type="InterPro" id="IPR010031">
    <property type="entry name" value="FAD_lactone_oxidase-like"/>
</dbReference>
<proteinExistence type="predicted"/>
<protein>
    <recommendedName>
        <fullName evidence="2">D-arabinono-1,4-lactone oxidase</fullName>
        <ecNumber evidence="2">1.1.3.37</ecNumber>
    </recommendedName>
    <alternativeName>
        <fullName evidence="4">L-galactono-gamma-lactone oxidase</fullName>
    </alternativeName>
</protein>
<dbReference type="PIRSF" id="PIRSF000136">
    <property type="entry name" value="LGO_GLO"/>
    <property type="match status" value="1"/>
</dbReference>
<organism evidence="6 7">
    <name type="scientific">Boothiomyces macroporosus</name>
    <dbReference type="NCBI Taxonomy" id="261099"/>
    <lineage>
        <taxon>Eukaryota</taxon>
        <taxon>Fungi</taxon>
        <taxon>Fungi incertae sedis</taxon>
        <taxon>Chytridiomycota</taxon>
        <taxon>Chytridiomycota incertae sedis</taxon>
        <taxon>Chytridiomycetes</taxon>
        <taxon>Rhizophydiales</taxon>
        <taxon>Terramycetaceae</taxon>
        <taxon>Boothiomyces</taxon>
    </lineage>
</organism>
<dbReference type="Pfam" id="PF04030">
    <property type="entry name" value="ALO"/>
    <property type="match status" value="1"/>
</dbReference>
<evidence type="ECO:0000313" key="7">
    <source>
        <dbReference type="Proteomes" id="UP001210925"/>
    </source>
</evidence>
<dbReference type="Proteomes" id="UP001210925">
    <property type="component" value="Unassembled WGS sequence"/>
</dbReference>
<dbReference type="EC" id="1.1.3.37" evidence="2"/>
<dbReference type="PROSITE" id="PS51387">
    <property type="entry name" value="FAD_PCMH"/>
    <property type="match status" value="1"/>
</dbReference>
<dbReference type="InterPro" id="IPR036318">
    <property type="entry name" value="FAD-bd_PCMH-like_sf"/>
</dbReference>
<evidence type="ECO:0000256" key="2">
    <source>
        <dbReference type="ARBA" id="ARBA00013136"/>
    </source>
</evidence>
<dbReference type="GO" id="GO:0016020">
    <property type="term" value="C:membrane"/>
    <property type="evidence" value="ECO:0007669"/>
    <property type="project" value="InterPro"/>
</dbReference>
<keyword evidence="7" id="KW-1185">Reference proteome</keyword>
<dbReference type="PANTHER" id="PTHR43762:SF1">
    <property type="entry name" value="D-ARABINONO-1,4-LACTONE OXIDASE"/>
    <property type="match status" value="1"/>
</dbReference>
<dbReference type="InterPro" id="IPR007173">
    <property type="entry name" value="ALO_C"/>
</dbReference>
<keyword evidence="3" id="KW-0560">Oxidoreductase</keyword>
<evidence type="ECO:0000313" key="6">
    <source>
        <dbReference type="EMBL" id="KAJ3254174.1"/>
    </source>
</evidence>
<dbReference type="GO" id="GO:0003885">
    <property type="term" value="F:D-arabinono-1,4-lactone oxidase activity"/>
    <property type="evidence" value="ECO:0007669"/>
    <property type="project" value="UniProtKB-EC"/>
</dbReference>
<dbReference type="InterPro" id="IPR006094">
    <property type="entry name" value="Oxid_FAD_bind_N"/>
</dbReference>
<dbReference type="InterPro" id="IPR016169">
    <property type="entry name" value="FAD-bd_PCMH_sub2"/>
</dbReference>
<dbReference type="Gene3D" id="3.30.43.10">
    <property type="entry name" value="Uridine Diphospho-n-acetylenolpyruvylglucosamine Reductase, domain 2"/>
    <property type="match status" value="1"/>
</dbReference>
<dbReference type="InterPro" id="IPR016166">
    <property type="entry name" value="FAD-bd_PCMH"/>
</dbReference>
<dbReference type="GO" id="GO:0071949">
    <property type="term" value="F:FAD binding"/>
    <property type="evidence" value="ECO:0007669"/>
    <property type="project" value="InterPro"/>
</dbReference>
<sequence>MLFSLLAAVQAQSLFNADGLFYQCNPSTIFAPNTTEQVQAVIQQAIANGTTVKAYAAGHSRNNVMCTDGVTLLTTNLNQLISVDKEKQTVTVGGGMKLLDFSNAILEYGFIMPGVPDYGGITVAGAIGTGAHGSSLKHSSSTHDYLVAAKIVTGTGDIVDIDETDLDFPAVRVNLGALGILTEVTMKVLPVQKIKTQNIEIDFNNATLNLPEIIAQYDFAGCYYFPYNKRAVLTTSNFVDASTPGNGHKTSWDMPPVPLAVQAWAIPKVLDTVNGLLSEDEVCPLANLRADQLKSGETSEAVGNFGPMYMGNLFHDIANVVNVELNIPISKLADAYQDIIKIVNDVKTCFPIYGIYTRFATPGKTFMGPNAISEPIAHLEIHILNSFNIPYLGFAAIAEIRQLLNEKYNAEPHYGKNWGSDFTQLNTKLGNRADLFAKAVQRFDPNGLFTNKFLQNLQSNAARLDTKQCAFTQDCYCEVDSDCSAGYSCVQGHIFTPARVCRKSFGTFCERGDECASNRCVLYHCI</sequence>
<gene>
    <name evidence="6" type="ORF">HK103_007495</name>
</gene>
<evidence type="ECO:0000256" key="3">
    <source>
        <dbReference type="ARBA" id="ARBA00023002"/>
    </source>
</evidence>
<dbReference type="PANTHER" id="PTHR43762">
    <property type="entry name" value="L-GULONOLACTONE OXIDASE"/>
    <property type="match status" value="1"/>
</dbReference>